<reference evidence="21 22" key="1">
    <citation type="journal article" date="2017" name="ISME J.">
        <title>Energy and carbon metabolisms in a deep terrestrial subsurface fluid microbial community.</title>
        <authorList>
            <person name="Momper L."/>
            <person name="Jungbluth S.P."/>
            <person name="Lee M.D."/>
            <person name="Amend J.P."/>
        </authorList>
    </citation>
    <scope>NUCLEOTIDE SEQUENCE [LARGE SCALE GENOMIC DNA]</scope>
    <source>
        <strain evidence="21">SURF_5</strain>
    </source>
</reference>
<evidence type="ECO:0000256" key="10">
    <source>
        <dbReference type="ARBA" id="ARBA00022840"/>
    </source>
</evidence>
<evidence type="ECO:0000256" key="8">
    <source>
        <dbReference type="ARBA" id="ARBA00022741"/>
    </source>
</evidence>
<dbReference type="SUPFAM" id="SSF81886">
    <property type="entry name" value="Helical scaffold and wing domains of SecA"/>
    <property type="match status" value="1"/>
</dbReference>
<evidence type="ECO:0000256" key="16">
    <source>
        <dbReference type="RuleBase" id="RU003874"/>
    </source>
</evidence>
<dbReference type="GO" id="GO:0005829">
    <property type="term" value="C:cytosol"/>
    <property type="evidence" value="ECO:0007669"/>
    <property type="project" value="TreeGrafter"/>
</dbReference>
<dbReference type="PROSITE" id="PS51196">
    <property type="entry name" value="SECA_MOTOR_DEAD"/>
    <property type="match status" value="1"/>
</dbReference>
<evidence type="ECO:0000256" key="12">
    <source>
        <dbReference type="ARBA" id="ARBA00022967"/>
    </source>
</evidence>
<dbReference type="InterPro" id="IPR027417">
    <property type="entry name" value="P-loop_NTPase"/>
</dbReference>
<dbReference type="InterPro" id="IPR020937">
    <property type="entry name" value="SecA_CS"/>
</dbReference>
<evidence type="ECO:0000256" key="1">
    <source>
        <dbReference type="ARBA" id="ARBA00001947"/>
    </source>
</evidence>
<feature type="binding site" evidence="15">
    <location>
        <begin position="118"/>
        <end position="122"/>
    </location>
    <ligand>
        <name>ATP</name>
        <dbReference type="ChEBI" id="CHEBI:30616"/>
    </ligand>
</feature>
<dbReference type="GO" id="GO:0005886">
    <property type="term" value="C:plasma membrane"/>
    <property type="evidence" value="ECO:0007669"/>
    <property type="project" value="UniProtKB-SubCell"/>
</dbReference>
<feature type="domain" description="Helicase C-terminal" evidence="19">
    <location>
        <begin position="555"/>
        <end position="727"/>
    </location>
</feature>
<comment type="similarity">
    <text evidence="3 15 16">Belongs to the SecA family.</text>
</comment>
<sequence length="1003" mass="114544">MIFKLLQKIFGTQHERDIKKLRPIADEIKAHEPALLALSDKQLRAKTSEFRRRLGAGETLDDILPEAFALVKEACRRLYGKNWYVRGHEITWDMVHFDCQLIGGAVLHQGKIAEMATGEGKTLVATLPIYLNALAGKGVHLITVNDYLASRDREWMGPVYEFLGLSAGCLQQRMDSDERQEEYRADITSGTNSEFGFDYLRDNMSIHKERQVQRGHHYAIVDEVDSVLIDEARTPLIISGPVEQSNEQYEALAPAVDRLYHQQQRITKKLMDEAEPLIENGSEFEAGKKLLMVKKGSPKDKRFLALMENAKLQRLVHRTELDLMGDKLMGGKEESPIMKLVSDLYFTIDEKSNVADLTEKGRRTISSGKLDMFVLPEIDEEEHALDRELEGLRADKSLDYDIKLQREMELEAKRWQLYDRMNTVSQRIHAVSQLLRAYSLFERDVDYIVSDNKVVIVDEFTGRLMPSRRFSDGLHQALEAKERVKVGEANQTLATITLQNYYKMYDKLAGMTGTADTEAQEFHDIYKLDVVVVPTNRPLIRHNFSDCIYKTEREKFKAVINEVREMHKLGRPSLVGTISVEKSELLGKMLRTERIPHHILNAKYHEKEAEIVARAGQRGAVTIATNMAGRGTDIKLGEGIAKLGGLHIIGTERHESRRIDNQLRGRAGRQGDPGSSRFYISLEDDLMRLFGSDRIMKIMDRLGIEEDQPIEHSLVSRSIETAQKRVEAHNLEIRKHLLKYDDVMNKQREIIYAERQRSLDEDNLKEHMLEMVDDLLEEKMEEFVPPDTLPDEWNLRGLSDWLRRHLAILVRFDHVDLETVEAEHIFDRLQQAVRAAYDDRERRFGPETMREIERVAILRSVDSRWKDHLYAMDLLKEGIGLRAHGGKDPLVEYKHEGYNLFSEMIADVKLGAAEFLFRVQVGEPQKIQKKLEPKPQPAEATLTSHDSSSPGALSEAPKQPARLIAGDGSSKPARVPVKVGDKIGRNEPCPCGSGKKYKKCCGS</sequence>
<evidence type="ECO:0000256" key="5">
    <source>
        <dbReference type="ARBA" id="ARBA00022475"/>
    </source>
</evidence>
<evidence type="ECO:0000256" key="2">
    <source>
        <dbReference type="ARBA" id="ARBA00004170"/>
    </source>
</evidence>
<evidence type="ECO:0000259" key="19">
    <source>
        <dbReference type="PROSITE" id="PS51194"/>
    </source>
</evidence>
<evidence type="ECO:0000313" key="22">
    <source>
        <dbReference type="Proteomes" id="UP000265882"/>
    </source>
</evidence>
<comment type="subcellular location">
    <subcellularLocation>
        <location evidence="15">Cell membrane</location>
        <topology evidence="15">Peripheral membrane protein</topology>
        <orientation evidence="15">Cytoplasmic side</orientation>
    </subcellularLocation>
    <subcellularLocation>
        <location evidence="15">Cytoplasm</location>
    </subcellularLocation>
    <subcellularLocation>
        <location evidence="2">Membrane</location>
        <topology evidence="2">Peripheral membrane protein</topology>
    </subcellularLocation>
    <text evidence="15">Distribution is 50-50.</text>
</comment>
<dbReference type="InterPro" id="IPR011115">
    <property type="entry name" value="SecA_DEAD"/>
</dbReference>
<dbReference type="GO" id="GO:0031522">
    <property type="term" value="C:cell envelope Sec protein transport complex"/>
    <property type="evidence" value="ECO:0007669"/>
    <property type="project" value="TreeGrafter"/>
</dbReference>
<dbReference type="SMART" id="SM00957">
    <property type="entry name" value="SecA_DEAD"/>
    <property type="match status" value="1"/>
</dbReference>
<dbReference type="SMART" id="SM00958">
    <property type="entry name" value="SecA_PP_bind"/>
    <property type="match status" value="1"/>
</dbReference>
<dbReference type="CDD" id="cd17928">
    <property type="entry name" value="DEXDc_SecA"/>
    <property type="match status" value="1"/>
</dbReference>
<dbReference type="SUPFAM" id="SSF52540">
    <property type="entry name" value="P-loop containing nucleoside triphosphate hydrolases"/>
    <property type="match status" value="2"/>
</dbReference>
<keyword evidence="9" id="KW-0862">Zinc</keyword>
<accession>A0A3A4N3Q8</accession>
<evidence type="ECO:0000256" key="13">
    <source>
        <dbReference type="ARBA" id="ARBA00023010"/>
    </source>
</evidence>
<dbReference type="PRINTS" id="PR00906">
    <property type="entry name" value="SECA"/>
</dbReference>
<evidence type="ECO:0000256" key="14">
    <source>
        <dbReference type="ARBA" id="ARBA00023136"/>
    </source>
</evidence>
<dbReference type="EC" id="7.4.2.8" evidence="15"/>
<dbReference type="PROSITE" id="PS51192">
    <property type="entry name" value="HELICASE_ATP_BIND_1"/>
    <property type="match status" value="1"/>
</dbReference>
<organism evidence="21 22">
    <name type="scientific">Abyssobacteria bacterium (strain SURF_5)</name>
    <dbReference type="NCBI Taxonomy" id="2093360"/>
    <lineage>
        <taxon>Bacteria</taxon>
        <taxon>Pseudomonadati</taxon>
        <taxon>Candidatus Hydrogenedentota</taxon>
        <taxon>Candidatus Abyssobacteria</taxon>
    </lineage>
</organism>
<dbReference type="InterPro" id="IPR000185">
    <property type="entry name" value="SecA"/>
</dbReference>
<dbReference type="InterPro" id="IPR036266">
    <property type="entry name" value="SecA_Wing/Scaffold_sf"/>
</dbReference>
<dbReference type="NCBIfam" id="TIGR00963">
    <property type="entry name" value="secA"/>
    <property type="match status" value="1"/>
</dbReference>
<dbReference type="GO" id="GO:0006605">
    <property type="term" value="P:protein targeting"/>
    <property type="evidence" value="ECO:0007669"/>
    <property type="project" value="UniProtKB-UniRule"/>
</dbReference>
<dbReference type="PANTHER" id="PTHR30612">
    <property type="entry name" value="SECA INNER MEMBRANE COMPONENT OF SEC PROTEIN SECRETION SYSTEM"/>
    <property type="match status" value="1"/>
</dbReference>
<dbReference type="InterPro" id="IPR001650">
    <property type="entry name" value="Helicase_C-like"/>
</dbReference>
<dbReference type="Pfam" id="PF07517">
    <property type="entry name" value="SecA_DEAD"/>
    <property type="match status" value="1"/>
</dbReference>
<comment type="function">
    <text evidence="15">Part of the Sec protein translocase complex. Interacts with the SecYEG preprotein conducting channel. Has a central role in coupling the hydrolysis of ATP to the transfer of proteins into and across the cell membrane, serving as an ATP-driven molecular motor driving the stepwise translocation of polypeptide chains across the membrane.</text>
</comment>
<evidence type="ECO:0000256" key="6">
    <source>
        <dbReference type="ARBA" id="ARBA00022490"/>
    </source>
</evidence>
<comment type="catalytic activity">
    <reaction evidence="15">
        <text>ATP + H2O + cellular proteinSide 1 = ADP + phosphate + cellular proteinSide 2.</text>
        <dbReference type="EC" id="7.4.2.8"/>
    </reaction>
</comment>
<dbReference type="EMBL" id="QZKU01000145">
    <property type="protein sequence ID" value="RJP13992.1"/>
    <property type="molecule type" value="Genomic_DNA"/>
</dbReference>
<name>A0A3A4N3Q8_ABYX5</name>
<keyword evidence="4 15" id="KW-0813">Transport</keyword>
<dbReference type="PANTHER" id="PTHR30612:SF0">
    <property type="entry name" value="CHLOROPLAST PROTEIN-TRANSPORTING ATPASE"/>
    <property type="match status" value="1"/>
</dbReference>
<dbReference type="CDD" id="cd18803">
    <property type="entry name" value="SF2_C_secA"/>
    <property type="match status" value="1"/>
</dbReference>
<keyword evidence="7" id="KW-0479">Metal-binding</keyword>
<keyword evidence="8 15" id="KW-0547">Nucleotide-binding</keyword>
<dbReference type="Gene3D" id="3.10.450.50">
    <property type="match status" value="1"/>
</dbReference>
<dbReference type="Pfam" id="PF01043">
    <property type="entry name" value="SecA_PP_bind"/>
    <property type="match status" value="1"/>
</dbReference>
<dbReference type="InterPro" id="IPR011130">
    <property type="entry name" value="SecA_preprotein_X-link_dom"/>
</dbReference>
<evidence type="ECO:0000259" key="20">
    <source>
        <dbReference type="PROSITE" id="PS51196"/>
    </source>
</evidence>
<evidence type="ECO:0000256" key="7">
    <source>
        <dbReference type="ARBA" id="ARBA00022723"/>
    </source>
</evidence>
<protein>
    <recommendedName>
        <fullName evidence="15 16">Protein translocase subunit SecA</fullName>
        <ecNumber evidence="15">7.4.2.8</ecNumber>
    </recommendedName>
</protein>
<feature type="binding site" evidence="15">
    <location>
        <position position="100"/>
    </location>
    <ligand>
        <name>ATP</name>
        <dbReference type="ChEBI" id="CHEBI:30616"/>
    </ligand>
</feature>
<dbReference type="InterPro" id="IPR014018">
    <property type="entry name" value="SecA_motor_DEAD"/>
</dbReference>
<feature type="domain" description="Helicase ATP-binding" evidence="18">
    <location>
        <begin position="102"/>
        <end position="260"/>
    </location>
</feature>
<dbReference type="GO" id="GO:0008564">
    <property type="term" value="F:protein-exporting ATPase activity"/>
    <property type="evidence" value="ECO:0007669"/>
    <property type="project" value="UniProtKB-EC"/>
</dbReference>
<evidence type="ECO:0000256" key="3">
    <source>
        <dbReference type="ARBA" id="ARBA00007650"/>
    </source>
</evidence>
<dbReference type="GO" id="GO:0017038">
    <property type="term" value="P:protein import"/>
    <property type="evidence" value="ECO:0007669"/>
    <property type="project" value="InterPro"/>
</dbReference>
<dbReference type="Gene3D" id="3.90.1440.10">
    <property type="entry name" value="SecA, preprotein cross-linking domain"/>
    <property type="match status" value="1"/>
</dbReference>
<keyword evidence="14 15" id="KW-0472">Membrane</keyword>
<dbReference type="SUPFAM" id="SSF81767">
    <property type="entry name" value="Pre-protein crosslinking domain of SecA"/>
    <property type="match status" value="1"/>
</dbReference>
<dbReference type="FunFam" id="1.10.3060.10:FF:000003">
    <property type="entry name" value="Protein translocase subunit SecA"/>
    <property type="match status" value="1"/>
</dbReference>
<proteinExistence type="inferred from homology"/>
<dbReference type="HAMAP" id="MF_01382">
    <property type="entry name" value="SecA"/>
    <property type="match status" value="1"/>
</dbReference>
<dbReference type="AlphaFoldDB" id="A0A3A4N3Q8"/>
<dbReference type="FunFam" id="3.40.50.300:FF:000246">
    <property type="entry name" value="Preprotein translocase subunit SecA"/>
    <property type="match status" value="1"/>
</dbReference>
<keyword evidence="13 15" id="KW-0811">Translocation</keyword>
<dbReference type="GO" id="GO:0043952">
    <property type="term" value="P:protein transport by the Sec complex"/>
    <property type="evidence" value="ECO:0007669"/>
    <property type="project" value="TreeGrafter"/>
</dbReference>
<feature type="domain" description="SecA family profile" evidence="20">
    <location>
        <begin position="3"/>
        <end position="711"/>
    </location>
</feature>
<evidence type="ECO:0000256" key="11">
    <source>
        <dbReference type="ARBA" id="ARBA00022927"/>
    </source>
</evidence>
<dbReference type="Pfam" id="PF07516">
    <property type="entry name" value="SecA_SW"/>
    <property type="match status" value="1"/>
</dbReference>
<dbReference type="PROSITE" id="PS51194">
    <property type="entry name" value="HELICASE_CTER"/>
    <property type="match status" value="1"/>
</dbReference>
<keyword evidence="6 15" id="KW-0963">Cytoplasm</keyword>
<dbReference type="GO" id="GO:0046872">
    <property type="term" value="F:metal ion binding"/>
    <property type="evidence" value="ECO:0007669"/>
    <property type="project" value="UniProtKB-KW"/>
</dbReference>
<keyword evidence="12 15" id="KW-1278">Translocase</keyword>
<comment type="cofactor">
    <cofactor evidence="1">
        <name>Zn(2+)</name>
        <dbReference type="ChEBI" id="CHEBI:29105"/>
    </cofactor>
</comment>
<dbReference type="InterPro" id="IPR004027">
    <property type="entry name" value="SEC_C_motif"/>
</dbReference>
<dbReference type="InterPro" id="IPR044722">
    <property type="entry name" value="SecA_SF2_C"/>
</dbReference>
<keyword evidence="5 15" id="KW-1003">Cell membrane</keyword>
<dbReference type="FunFam" id="3.40.50.300:FF:000429">
    <property type="entry name" value="Preprotein translocase subunit SecA"/>
    <property type="match status" value="1"/>
</dbReference>
<evidence type="ECO:0000256" key="15">
    <source>
        <dbReference type="HAMAP-Rule" id="MF_01382"/>
    </source>
</evidence>
<dbReference type="PROSITE" id="PS01312">
    <property type="entry name" value="SECA"/>
    <property type="match status" value="1"/>
</dbReference>
<feature type="region of interest" description="Disordered" evidence="17">
    <location>
        <begin position="927"/>
        <end position="1003"/>
    </location>
</feature>
<dbReference type="InterPro" id="IPR014001">
    <property type="entry name" value="Helicase_ATP-bd"/>
</dbReference>
<dbReference type="InterPro" id="IPR036670">
    <property type="entry name" value="SecA_X-link_sf"/>
</dbReference>
<gene>
    <name evidence="15 21" type="primary">secA</name>
    <name evidence="21" type="ORF">C4520_21815</name>
</gene>
<dbReference type="InterPro" id="IPR011116">
    <property type="entry name" value="SecA_Wing/Scaffold"/>
</dbReference>
<dbReference type="GO" id="GO:0005524">
    <property type="term" value="F:ATP binding"/>
    <property type="evidence" value="ECO:0007669"/>
    <property type="project" value="UniProtKB-UniRule"/>
</dbReference>
<feature type="compositionally biased region" description="Polar residues" evidence="17">
    <location>
        <begin position="941"/>
        <end position="951"/>
    </location>
</feature>
<dbReference type="Pfam" id="PF21090">
    <property type="entry name" value="P-loop_SecA"/>
    <property type="match status" value="2"/>
</dbReference>
<evidence type="ECO:0000259" key="18">
    <source>
        <dbReference type="PROSITE" id="PS51192"/>
    </source>
</evidence>
<evidence type="ECO:0000256" key="9">
    <source>
        <dbReference type="ARBA" id="ARBA00022833"/>
    </source>
</evidence>
<dbReference type="Pfam" id="PF02810">
    <property type="entry name" value="SEC-C"/>
    <property type="match status" value="1"/>
</dbReference>
<dbReference type="Proteomes" id="UP000265882">
    <property type="component" value="Unassembled WGS sequence"/>
</dbReference>
<evidence type="ECO:0000256" key="17">
    <source>
        <dbReference type="SAM" id="MobiDB-lite"/>
    </source>
</evidence>
<dbReference type="Gene3D" id="1.10.3060.10">
    <property type="entry name" value="Helical scaffold and wing domains of SecA"/>
    <property type="match status" value="1"/>
</dbReference>
<comment type="subunit">
    <text evidence="15">Monomer and homodimer. Part of the essential Sec protein translocation apparatus which comprises SecA, SecYEG and auxiliary proteins SecDF. Other proteins may also be involved.</text>
</comment>
<comment type="caution">
    <text evidence="21">The sequence shown here is derived from an EMBL/GenBank/DDBJ whole genome shotgun (WGS) entry which is preliminary data.</text>
</comment>
<keyword evidence="10 15" id="KW-0067">ATP-binding</keyword>
<dbReference type="GO" id="GO:0065002">
    <property type="term" value="P:intracellular protein transmembrane transport"/>
    <property type="evidence" value="ECO:0007669"/>
    <property type="project" value="UniProtKB-UniRule"/>
</dbReference>
<feature type="binding site" evidence="15">
    <location>
        <position position="633"/>
    </location>
    <ligand>
        <name>ATP</name>
        <dbReference type="ChEBI" id="CHEBI:30616"/>
    </ligand>
</feature>
<dbReference type="Gene3D" id="3.40.50.300">
    <property type="entry name" value="P-loop containing nucleotide triphosphate hydrolases"/>
    <property type="match status" value="3"/>
</dbReference>
<evidence type="ECO:0000313" key="21">
    <source>
        <dbReference type="EMBL" id="RJP13992.1"/>
    </source>
</evidence>
<evidence type="ECO:0000256" key="4">
    <source>
        <dbReference type="ARBA" id="ARBA00022448"/>
    </source>
</evidence>
<keyword evidence="11 15" id="KW-0653">Protein transport</keyword>